<evidence type="ECO:0008006" key="10">
    <source>
        <dbReference type="Google" id="ProtNLM"/>
    </source>
</evidence>
<evidence type="ECO:0000256" key="5">
    <source>
        <dbReference type="ARBA" id="ARBA00023157"/>
    </source>
</evidence>
<dbReference type="Proteomes" id="UP000053555">
    <property type="component" value="Unassembled WGS sequence"/>
</dbReference>
<comment type="similarity">
    <text evidence="1">Belongs to the DEFL family.</text>
</comment>
<dbReference type="InterPro" id="IPR010851">
    <property type="entry name" value="DEFL"/>
</dbReference>
<keyword evidence="4" id="KW-0611">Plant defense</keyword>
<keyword evidence="2" id="KW-0929">Antimicrobial</keyword>
<protein>
    <recommendedName>
        <fullName evidence="10">Knottin scorpion toxin-like domain-containing protein</fullName>
    </recommendedName>
</protein>
<evidence type="ECO:0000256" key="4">
    <source>
        <dbReference type="ARBA" id="ARBA00022821"/>
    </source>
</evidence>
<dbReference type="Pfam" id="PF07333">
    <property type="entry name" value="SLR1-BP"/>
    <property type="match status" value="1"/>
</dbReference>
<dbReference type="PANTHER" id="PTHR33830">
    <property type="entry name" value="DEFENSIN-LIKE PROTEIN 184-RELATED"/>
    <property type="match status" value="1"/>
</dbReference>
<evidence type="ECO:0000256" key="6">
    <source>
        <dbReference type="SAM" id="SignalP"/>
    </source>
</evidence>
<dbReference type="EMBL" id="QZWG01000003">
    <property type="protein sequence ID" value="RZC21683.1"/>
    <property type="molecule type" value="Genomic_DNA"/>
</dbReference>
<dbReference type="Proteomes" id="UP000289340">
    <property type="component" value="Chromosome 3"/>
</dbReference>
<keyword evidence="5" id="KW-1015">Disulfide bond</keyword>
<evidence type="ECO:0000313" key="7">
    <source>
        <dbReference type="EMBL" id="KHN22559.1"/>
    </source>
</evidence>
<evidence type="ECO:0000256" key="1">
    <source>
        <dbReference type="ARBA" id="ARBA00006722"/>
    </source>
</evidence>
<organism evidence="7">
    <name type="scientific">Glycine soja</name>
    <name type="common">Wild soybean</name>
    <dbReference type="NCBI Taxonomy" id="3848"/>
    <lineage>
        <taxon>Eukaryota</taxon>
        <taxon>Viridiplantae</taxon>
        <taxon>Streptophyta</taxon>
        <taxon>Embryophyta</taxon>
        <taxon>Tracheophyta</taxon>
        <taxon>Spermatophyta</taxon>
        <taxon>Magnoliopsida</taxon>
        <taxon>eudicotyledons</taxon>
        <taxon>Gunneridae</taxon>
        <taxon>Pentapetalae</taxon>
        <taxon>rosids</taxon>
        <taxon>fabids</taxon>
        <taxon>Fabales</taxon>
        <taxon>Fabaceae</taxon>
        <taxon>Papilionoideae</taxon>
        <taxon>50 kb inversion clade</taxon>
        <taxon>NPAAA clade</taxon>
        <taxon>indigoferoid/millettioid clade</taxon>
        <taxon>Phaseoleae</taxon>
        <taxon>Glycine</taxon>
        <taxon>Glycine subgen. Soja</taxon>
    </lineage>
</organism>
<evidence type="ECO:0000313" key="8">
    <source>
        <dbReference type="EMBL" id="RZC21683.1"/>
    </source>
</evidence>
<dbReference type="GO" id="GO:0050832">
    <property type="term" value="P:defense response to fungus"/>
    <property type="evidence" value="ECO:0007669"/>
    <property type="project" value="UniProtKB-KW"/>
</dbReference>
<reference evidence="8 9" key="2">
    <citation type="submission" date="2018-09" db="EMBL/GenBank/DDBJ databases">
        <title>A high-quality reference genome of wild soybean provides a powerful tool to mine soybean genomes.</title>
        <authorList>
            <person name="Xie M."/>
            <person name="Chung C.Y.L."/>
            <person name="Li M.-W."/>
            <person name="Wong F.-L."/>
            <person name="Chan T.-F."/>
            <person name="Lam H.-M."/>
        </authorList>
    </citation>
    <scope>NUCLEOTIDE SEQUENCE [LARGE SCALE GENOMIC DNA]</scope>
    <source>
        <strain evidence="9">cv. W05</strain>
        <tissue evidence="8">Hypocotyl of etiolated seedlings</tissue>
    </source>
</reference>
<dbReference type="EMBL" id="KN657115">
    <property type="protein sequence ID" value="KHN22559.1"/>
    <property type="molecule type" value="Genomic_DNA"/>
</dbReference>
<evidence type="ECO:0000313" key="9">
    <source>
        <dbReference type="Proteomes" id="UP000289340"/>
    </source>
</evidence>
<feature type="signal peptide" evidence="6">
    <location>
        <begin position="1"/>
        <end position="21"/>
    </location>
</feature>
<sequence>MRTPYTLSHFLLLLIFSAGLASDFVVQGHAHGVKIPEHWCHKMIHLSNCELQKCFQECSKQPYGIGDCKDSTCFCTYYCKEPPL</sequence>
<keyword evidence="3" id="KW-0295">Fungicide</keyword>
<dbReference type="AlphaFoldDB" id="A0A0B2QQX7"/>
<reference evidence="7" key="1">
    <citation type="submission" date="2014-07" db="EMBL/GenBank/DDBJ databases">
        <title>Identification of a novel salt tolerance gene in wild soybean by whole-genome sequencing.</title>
        <authorList>
            <person name="Lam H.-M."/>
            <person name="Qi X."/>
            <person name="Li M.-W."/>
            <person name="Liu X."/>
            <person name="Xie M."/>
            <person name="Ni M."/>
            <person name="Xu X."/>
        </authorList>
    </citation>
    <scope>NUCLEOTIDE SEQUENCE [LARGE SCALE GENOMIC DNA]</scope>
    <source>
        <tissue evidence="7">Root</tissue>
    </source>
</reference>
<dbReference type="GO" id="GO:0031640">
    <property type="term" value="P:killing of cells of another organism"/>
    <property type="evidence" value="ECO:0007669"/>
    <property type="project" value="UniProtKB-KW"/>
</dbReference>
<feature type="chain" id="PRO_5040666513" description="Knottin scorpion toxin-like domain-containing protein" evidence="6">
    <location>
        <begin position="22"/>
        <end position="84"/>
    </location>
</feature>
<dbReference type="PANTHER" id="PTHR33830:SF34">
    <property type="entry name" value="KNOTTIN SCORPION TOXIN-LIKE DOMAIN-CONTAINING PROTEIN"/>
    <property type="match status" value="1"/>
</dbReference>
<evidence type="ECO:0000256" key="3">
    <source>
        <dbReference type="ARBA" id="ARBA00022577"/>
    </source>
</evidence>
<keyword evidence="6" id="KW-0732">Signal</keyword>
<accession>A0A0B2QQX7</accession>
<name>A0A0B2QQX7_GLYSO</name>
<proteinExistence type="inferred from homology"/>
<keyword evidence="9" id="KW-1185">Reference proteome</keyword>
<gene>
    <name evidence="8" type="ORF">D0Y65_007762</name>
    <name evidence="7" type="ORF">glysoja_037709</name>
</gene>
<evidence type="ECO:0000256" key="2">
    <source>
        <dbReference type="ARBA" id="ARBA00022529"/>
    </source>
</evidence>